<keyword evidence="2" id="KW-0472">Membrane</keyword>
<dbReference type="RefSeq" id="WP_129951232.1">
    <property type="nucleotide sequence ID" value="NZ_JAFMOU010000069.1"/>
</dbReference>
<feature type="region of interest" description="Disordered" evidence="1">
    <location>
        <begin position="51"/>
        <end position="77"/>
    </location>
</feature>
<dbReference type="Pfam" id="PF11120">
    <property type="entry name" value="CBP_BcsF"/>
    <property type="match status" value="1"/>
</dbReference>
<keyword evidence="2" id="KW-1133">Transmembrane helix</keyword>
<evidence type="ECO:0000313" key="3">
    <source>
        <dbReference type="EMBL" id="MBU9836079.1"/>
    </source>
</evidence>
<name>A0ABS6L2I7_9GAMM</name>
<feature type="transmembrane region" description="Helical" evidence="2">
    <location>
        <begin position="6"/>
        <end position="24"/>
    </location>
</feature>
<dbReference type="InterPro" id="IPR019995">
    <property type="entry name" value="Cellulose_BcsF/YhjT"/>
</dbReference>
<accession>A0ABS6L2I7</accession>
<organism evidence="3 4">
    <name type="scientific">Rahnella perminowiae</name>
    <dbReference type="NCBI Taxonomy" id="2816244"/>
    <lineage>
        <taxon>Bacteria</taxon>
        <taxon>Pseudomonadati</taxon>
        <taxon>Pseudomonadota</taxon>
        <taxon>Gammaproteobacteria</taxon>
        <taxon>Enterobacterales</taxon>
        <taxon>Yersiniaceae</taxon>
        <taxon>Rahnella</taxon>
    </lineage>
</organism>
<evidence type="ECO:0000256" key="1">
    <source>
        <dbReference type="SAM" id="MobiDB-lite"/>
    </source>
</evidence>
<keyword evidence="2" id="KW-0812">Transmembrane</keyword>
<evidence type="ECO:0000256" key="2">
    <source>
        <dbReference type="SAM" id="Phobius"/>
    </source>
</evidence>
<evidence type="ECO:0000313" key="4">
    <source>
        <dbReference type="Proteomes" id="UP000699865"/>
    </source>
</evidence>
<dbReference type="Proteomes" id="UP000699865">
    <property type="component" value="Unassembled WGS sequence"/>
</dbReference>
<dbReference type="EMBL" id="JAFMOU010000069">
    <property type="protein sequence ID" value="MBU9836079.1"/>
    <property type="molecule type" value="Genomic_DNA"/>
</dbReference>
<reference evidence="3 4" key="1">
    <citation type="submission" date="2021-03" db="EMBL/GenBank/DDBJ databases">
        <title>Five novel Rahnella species.</title>
        <authorList>
            <person name="Brady C."/>
            <person name="Asselin J."/>
            <person name="Beer S."/>
            <person name="Bruberg M.B."/>
            <person name="Crampton B."/>
            <person name="Venter S."/>
            <person name="Arnold D."/>
            <person name="Denman S."/>
        </authorList>
    </citation>
    <scope>NUCLEOTIDE SEQUENCE [LARGE SCALE GENOMIC DNA]</scope>
    <source>
        <strain evidence="3 4">L72c</strain>
    </source>
</reference>
<comment type="caution">
    <text evidence="3">The sequence shown here is derived from an EMBL/GenBank/DDBJ whole genome shotgun (WGS) entry which is preliminary data.</text>
</comment>
<proteinExistence type="predicted"/>
<keyword evidence="4" id="KW-1185">Reference proteome</keyword>
<protein>
    <submittedName>
        <fullName evidence="3">Cellulose biosynthesis protein BcsF</fullName>
    </submittedName>
</protein>
<sequence>MDIRDIIEIFILAAMIFFPAGYVLRNRLPRWKNRFAALFLSPRYLTRITASSVSKSRKRSGKPADDSAATGKSKTSL</sequence>
<gene>
    <name evidence="3" type="primary">bcsF</name>
    <name evidence="3" type="ORF">J1786_14835</name>
</gene>